<dbReference type="GO" id="GO:0005576">
    <property type="term" value="C:extracellular region"/>
    <property type="evidence" value="ECO:0007669"/>
    <property type="project" value="TreeGrafter"/>
</dbReference>
<dbReference type="InterPro" id="IPR050386">
    <property type="entry name" value="Glycosyl_hydrolase_5"/>
</dbReference>
<keyword evidence="3" id="KW-0326">Glycosidase</keyword>
<evidence type="ECO:0000313" key="6">
    <source>
        <dbReference type="EMBL" id="ACH67609.1"/>
    </source>
</evidence>
<protein>
    <submittedName>
        <fullName evidence="6">Cellulase</fullName>
    </submittedName>
</protein>
<keyword evidence="2" id="KW-0119">Carbohydrate metabolism</keyword>
<evidence type="ECO:0000256" key="1">
    <source>
        <dbReference type="ARBA" id="ARBA00022801"/>
    </source>
</evidence>
<keyword evidence="1" id="KW-0378">Hydrolase</keyword>
<dbReference type="AlphaFoldDB" id="B5LZ80"/>
<feature type="domain" description="Glycoside hydrolase family 5" evidence="5">
    <location>
        <begin position="24"/>
        <end position="321"/>
    </location>
</feature>
<accession>B5LZ80</accession>
<organism evidence="6">
    <name type="scientific">uncultured microorganism</name>
    <dbReference type="NCBI Taxonomy" id="358574"/>
    <lineage>
        <taxon>unclassified sequences</taxon>
        <taxon>environmental samples</taxon>
    </lineage>
</organism>
<sequence length="345" mass="39813">MATRWEGFMAGANLGHWISQYENHGNKEHWDNYIIASDFAQMRSWGMDHVRLPVDYPMFERDDAPGQYLEEGLHYIDWALEQCRRNGLNLVLDLHKTPGFFFFDNKEAGKNDLFNSPAKQERFLNIWRMFAKRYAGEGDNLAFELLNELVCEDSLPWNALWPKAVAAIREISPKRKIVVGSNRWNSVDELKNLTLTDDSNVIYNFHCYAPIVFTHQRAPWESWLMEYQTSVVYPVPVEEHRVFLEKHNPTFLGKYKVIDRAAMADILRPAAEFIAAHQRPLYCGEYGVIANADLGSTVRWLDDITSIFNELGIGHAVWSYRGFAKVTDANRRPVCPGVIAAISRH</sequence>
<dbReference type="InterPro" id="IPR017853">
    <property type="entry name" value="GH"/>
</dbReference>
<dbReference type="PANTHER" id="PTHR31297:SF41">
    <property type="entry name" value="ENDOGLUCANASE, PUTATIVE (AFU_ORTHOLOGUE AFUA_5G01830)-RELATED"/>
    <property type="match status" value="1"/>
</dbReference>
<reference evidence="6" key="1">
    <citation type="submission" date="2008-07" db="EMBL/GenBank/DDBJ databases">
        <title>Cloning of a novel cellulase gene from uncultured microorganisms in buffalo rumen and characterization of its translated product.</title>
        <authorList>
            <person name="Liu L."/>
            <person name="Feng Y."/>
            <person name="Duan C.J."/>
            <person name="Pang H."/>
            <person name="Tang J.L."/>
            <person name="Feng J.X."/>
        </authorList>
    </citation>
    <scope>NUCLEOTIDE SEQUENCE</scope>
</reference>
<evidence type="ECO:0000259" key="5">
    <source>
        <dbReference type="Pfam" id="PF00150"/>
    </source>
</evidence>
<dbReference type="PANTHER" id="PTHR31297">
    <property type="entry name" value="GLUCAN ENDO-1,6-BETA-GLUCOSIDASE B"/>
    <property type="match status" value="1"/>
</dbReference>
<dbReference type="CAZy" id="GH5">
    <property type="family name" value="Glycoside Hydrolase Family 5"/>
</dbReference>
<dbReference type="Gene3D" id="3.20.20.80">
    <property type="entry name" value="Glycosidases"/>
    <property type="match status" value="1"/>
</dbReference>
<dbReference type="InterPro" id="IPR001547">
    <property type="entry name" value="Glyco_hydro_5"/>
</dbReference>
<evidence type="ECO:0000256" key="2">
    <source>
        <dbReference type="ARBA" id="ARBA00023277"/>
    </source>
</evidence>
<name>B5LZ80_9ZZZZ</name>
<proteinExistence type="predicted"/>
<dbReference type="GO" id="GO:0008422">
    <property type="term" value="F:beta-glucosidase activity"/>
    <property type="evidence" value="ECO:0007669"/>
    <property type="project" value="TreeGrafter"/>
</dbReference>
<evidence type="ECO:0000256" key="3">
    <source>
        <dbReference type="ARBA" id="ARBA00023295"/>
    </source>
</evidence>
<dbReference type="GO" id="GO:0009251">
    <property type="term" value="P:glucan catabolic process"/>
    <property type="evidence" value="ECO:0007669"/>
    <property type="project" value="TreeGrafter"/>
</dbReference>
<dbReference type="EMBL" id="EU925641">
    <property type="protein sequence ID" value="ACH67609.1"/>
    <property type="molecule type" value="Genomic_DNA"/>
</dbReference>
<keyword evidence="4" id="KW-0624">Polysaccharide degradation</keyword>
<dbReference type="SUPFAM" id="SSF51445">
    <property type="entry name" value="(Trans)glycosidases"/>
    <property type="match status" value="1"/>
</dbReference>
<dbReference type="Pfam" id="PF00150">
    <property type="entry name" value="Cellulase"/>
    <property type="match status" value="1"/>
</dbReference>
<evidence type="ECO:0000256" key="4">
    <source>
        <dbReference type="ARBA" id="ARBA00023326"/>
    </source>
</evidence>